<keyword evidence="1" id="KW-0813">Transport</keyword>
<feature type="domain" description="ABC transporter" evidence="4">
    <location>
        <begin position="8"/>
        <end position="226"/>
    </location>
</feature>
<gene>
    <name evidence="5" type="ORF">HHL09_00555</name>
</gene>
<evidence type="ECO:0000259" key="4">
    <source>
        <dbReference type="PROSITE" id="PS50893"/>
    </source>
</evidence>
<dbReference type="GO" id="GO:0016887">
    <property type="term" value="F:ATP hydrolysis activity"/>
    <property type="evidence" value="ECO:0007669"/>
    <property type="project" value="InterPro"/>
</dbReference>
<dbReference type="AlphaFoldDB" id="A0A858RCC0"/>
<organism evidence="5 6">
    <name type="scientific">Luteolibacter luteus</name>
    <dbReference type="NCBI Taxonomy" id="2728835"/>
    <lineage>
        <taxon>Bacteria</taxon>
        <taxon>Pseudomonadati</taxon>
        <taxon>Verrucomicrobiota</taxon>
        <taxon>Verrucomicrobiia</taxon>
        <taxon>Verrucomicrobiales</taxon>
        <taxon>Verrucomicrobiaceae</taxon>
        <taxon>Luteolibacter</taxon>
    </lineage>
</organism>
<evidence type="ECO:0000313" key="5">
    <source>
        <dbReference type="EMBL" id="QJE94335.1"/>
    </source>
</evidence>
<dbReference type="Pfam" id="PF00005">
    <property type="entry name" value="ABC_tran"/>
    <property type="match status" value="1"/>
</dbReference>
<dbReference type="CDD" id="cd03255">
    <property type="entry name" value="ABC_MJ0796_LolCDE_FtsE"/>
    <property type="match status" value="1"/>
</dbReference>
<dbReference type="GO" id="GO:0022857">
    <property type="term" value="F:transmembrane transporter activity"/>
    <property type="evidence" value="ECO:0007669"/>
    <property type="project" value="TreeGrafter"/>
</dbReference>
<dbReference type="InterPro" id="IPR027417">
    <property type="entry name" value="P-loop_NTPase"/>
</dbReference>
<dbReference type="SUPFAM" id="SSF52540">
    <property type="entry name" value="P-loop containing nucleoside triphosphate hydrolases"/>
    <property type="match status" value="1"/>
</dbReference>
<dbReference type="SMART" id="SM00382">
    <property type="entry name" value="AAA"/>
    <property type="match status" value="1"/>
</dbReference>
<dbReference type="Gene3D" id="3.40.50.300">
    <property type="entry name" value="P-loop containing nucleotide triphosphate hydrolases"/>
    <property type="match status" value="1"/>
</dbReference>
<name>A0A858RCC0_9BACT</name>
<keyword evidence="2" id="KW-0547">Nucleotide-binding</keyword>
<evidence type="ECO:0000256" key="2">
    <source>
        <dbReference type="ARBA" id="ARBA00022741"/>
    </source>
</evidence>
<evidence type="ECO:0000256" key="3">
    <source>
        <dbReference type="ARBA" id="ARBA00022840"/>
    </source>
</evidence>
<protein>
    <submittedName>
        <fullName evidence="5">ABC transporter ATP-binding protein</fullName>
    </submittedName>
</protein>
<keyword evidence="6" id="KW-1185">Reference proteome</keyword>
<dbReference type="GO" id="GO:0005524">
    <property type="term" value="F:ATP binding"/>
    <property type="evidence" value="ECO:0007669"/>
    <property type="project" value="UniProtKB-KW"/>
</dbReference>
<sequence length="227" mass="25034">MKGDRTMVEIHDVWKSFDRGRVEVLKGVDLHVRAGETVALCGSSGCGKSTLLNVIAGLEDPDRGSVRTAGSLLKAERERVDLLRDRVGFVFQLHHLNADLTLEENCLIPVVAAGGKRAEAMERLAVLAESTGVSHRLKQRVRELSGGERQRGALVRSLMNEPDLLLGDEPTGALDEANREMVFSMLLKMVREKGRTLVMATHDAELARRCDRVLWMRDGRIISGQAA</sequence>
<reference evidence="5 6" key="1">
    <citation type="submission" date="2020-04" db="EMBL/GenBank/DDBJ databases">
        <title>Luteolibacter sp. G-1-1-1 isolated from soil.</title>
        <authorList>
            <person name="Dahal R.H."/>
        </authorList>
    </citation>
    <scope>NUCLEOTIDE SEQUENCE [LARGE SCALE GENOMIC DNA]</scope>
    <source>
        <strain evidence="5 6">G-1-1-1</strain>
    </source>
</reference>
<evidence type="ECO:0000313" key="6">
    <source>
        <dbReference type="Proteomes" id="UP000501812"/>
    </source>
</evidence>
<evidence type="ECO:0000256" key="1">
    <source>
        <dbReference type="ARBA" id="ARBA00022448"/>
    </source>
</evidence>
<keyword evidence="3 5" id="KW-0067">ATP-binding</keyword>
<dbReference type="InterPro" id="IPR015854">
    <property type="entry name" value="ABC_transpr_LolD-like"/>
</dbReference>
<dbReference type="GO" id="GO:0005886">
    <property type="term" value="C:plasma membrane"/>
    <property type="evidence" value="ECO:0007669"/>
    <property type="project" value="TreeGrafter"/>
</dbReference>
<dbReference type="RefSeq" id="WP_169452556.1">
    <property type="nucleotide sequence ID" value="NZ_CP051774.1"/>
</dbReference>
<dbReference type="PROSITE" id="PS50893">
    <property type="entry name" value="ABC_TRANSPORTER_2"/>
    <property type="match status" value="1"/>
</dbReference>
<dbReference type="Proteomes" id="UP000501812">
    <property type="component" value="Chromosome"/>
</dbReference>
<dbReference type="PANTHER" id="PTHR24220">
    <property type="entry name" value="IMPORT ATP-BINDING PROTEIN"/>
    <property type="match status" value="1"/>
</dbReference>
<dbReference type="InterPro" id="IPR003593">
    <property type="entry name" value="AAA+_ATPase"/>
</dbReference>
<dbReference type="KEGG" id="luo:HHL09_00555"/>
<dbReference type="InterPro" id="IPR003439">
    <property type="entry name" value="ABC_transporter-like_ATP-bd"/>
</dbReference>
<dbReference type="InterPro" id="IPR017911">
    <property type="entry name" value="MacB-like_ATP-bd"/>
</dbReference>
<dbReference type="EMBL" id="CP051774">
    <property type="protein sequence ID" value="QJE94335.1"/>
    <property type="molecule type" value="Genomic_DNA"/>
</dbReference>
<accession>A0A858RCC0</accession>
<proteinExistence type="predicted"/>